<feature type="region of interest" description="Disordered" evidence="1">
    <location>
        <begin position="38"/>
        <end position="58"/>
    </location>
</feature>
<evidence type="ECO:0000313" key="2">
    <source>
        <dbReference type="EMBL" id="RKO87619.1"/>
    </source>
</evidence>
<keyword evidence="3" id="KW-1185">Reference proteome</keyword>
<feature type="region of interest" description="Disordered" evidence="1">
    <location>
        <begin position="296"/>
        <end position="317"/>
    </location>
</feature>
<proteinExistence type="predicted"/>
<evidence type="ECO:0000256" key="1">
    <source>
        <dbReference type="SAM" id="MobiDB-lite"/>
    </source>
</evidence>
<feature type="compositionally biased region" description="Polar residues" evidence="1">
    <location>
        <begin position="45"/>
        <end position="58"/>
    </location>
</feature>
<dbReference type="AlphaFoldDB" id="A0A4P9W5E4"/>
<evidence type="ECO:0000313" key="3">
    <source>
        <dbReference type="Proteomes" id="UP000269721"/>
    </source>
</evidence>
<sequence>MLPNSLNTKPRKLQIQSTNTHVIGGIIFYLDMARERGAEHVHQPATPQHRQLASNSGDRQPRALGAVFEGEDGFNSDGAESEVELLDGAAAGEKVLYACVGVVAAVQIDLHEVWAVGSVGGEGLFDETAAEENPEVRDCLGRFDIFSLCRKKVWLPFDHIGPDRAGELTNSIRQEEVEDAKAAESLSHRPPSGSCPEIANVARVYVHDFCELIKLQRQQLANKAPRSCILLRKLGKERFELSRLLDGVGGDEIEKERKEDCDVKRLHGASLSIPPQGIHVVHPIIVLSTGKASQNGPLRDSGYMEGGLTPQGLHDNA</sequence>
<accession>A0A4P9W5E4</accession>
<name>A0A4P9W5E4_9FUNG</name>
<organism evidence="2 3">
    <name type="scientific">Blyttiomyces helicus</name>
    <dbReference type="NCBI Taxonomy" id="388810"/>
    <lineage>
        <taxon>Eukaryota</taxon>
        <taxon>Fungi</taxon>
        <taxon>Fungi incertae sedis</taxon>
        <taxon>Chytridiomycota</taxon>
        <taxon>Chytridiomycota incertae sedis</taxon>
        <taxon>Chytridiomycetes</taxon>
        <taxon>Chytridiomycetes incertae sedis</taxon>
        <taxon>Blyttiomyces</taxon>
    </lineage>
</organism>
<gene>
    <name evidence="2" type="ORF">BDK51DRAFT_30158</name>
</gene>
<dbReference type="Proteomes" id="UP000269721">
    <property type="component" value="Unassembled WGS sequence"/>
</dbReference>
<reference evidence="3" key="1">
    <citation type="journal article" date="2018" name="Nat. Microbiol.">
        <title>Leveraging single-cell genomics to expand the fungal tree of life.</title>
        <authorList>
            <person name="Ahrendt S.R."/>
            <person name="Quandt C.A."/>
            <person name="Ciobanu D."/>
            <person name="Clum A."/>
            <person name="Salamov A."/>
            <person name="Andreopoulos B."/>
            <person name="Cheng J.F."/>
            <person name="Woyke T."/>
            <person name="Pelin A."/>
            <person name="Henrissat B."/>
            <person name="Reynolds N.K."/>
            <person name="Benny G.L."/>
            <person name="Smith M.E."/>
            <person name="James T.Y."/>
            <person name="Grigoriev I.V."/>
        </authorList>
    </citation>
    <scope>NUCLEOTIDE SEQUENCE [LARGE SCALE GENOMIC DNA]</scope>
</reference>
<protein>
    <submittedName>
        <fullName evidence="2">Uncharacterized protein</fullName>
    </submittedName>
</protein>
<dbReference type="EMBL" id="KZ997288">
    <property type="protein sequence ID" value="RKO87619.1"/>
    <property type="molecule type" value="Genomic_DNA"/>
</dbReference>